<dbReference type="GO" id="GO:0015297">
    <property type="term" value="F:antiporter activity"/>
    <property type="evidence" value="ECO:0007669"/>
    <property type="project" value="InterPro"/>
</dbReference>
<comment type="caution">
    <text evidence="8">The sequence shown here is derived from an EMBL/GenBank/DDBJ whole genome shotgun (WGS) entry which is preliminary data.</text>
</comment>
<dbReference type="InterPro" id="IPR048279">
    <property type="entry name" value="MdtK-like"/>
</dbReference>
<evidence type="ECO:0000256" key="7">
    <source>
        <dbReference type="SAM" id="Phobius"/>
    </source>
</evidence>
<feature type="transmembrane region" description="Helical" evidence="7">
    <location>
        <begin position="389"/>
        <end position="413"/>
    </location>
</feature>
<evidence type="ECO:0000256" key="5">
    <source>
        <dbReference type="ARBA" id="ARBA00022989"/>
    </source>
</evidence>
<evidence type="ECO:0000256" key="1">
    <source>
        <dbReference type="ARBA" id="ARBA00004651"/>
    </source>
</evidence>
<evidence type="ECO:0000256" key="4">
    <source>
        <dbReference type="ARBA" id="ARBA00022692"/>
    </source>
</evidence>
<name>A0A9D1DSM8_9FIRM</name>
<feature type="transmembrane region" description="Helical" evidence="7">
    <location>
        <begin position="320"/>
        <end position="345"/>
    </location>
</feature>
<comment type="subcellular location">
    <subcellularLocation>
        <location evidence="1">Cell membrane</location>
        <topology evidence="1">Multi-pass membrane protein</topology>
    </subcellularLocation>
</comment>
<sequence length="445" mass="47865">MAKVRDMTVGKPARLILSFALPLMLGNVFQQMYIIVDTMVVGKFVGVEALAALGAADWLNWLVIGLMQGLTQGFSILISQRFGASDWKGLNRAMAGAVLIAGIVGIALTITSLSLVHPVLVLLNTPADIMDGALSYLHVMFSGCLAVMGYNVFAAILRAMGNSRTPLIAMVIASLLNVVLDLLFVLGFHWGIAGAAGATVLAQAVSCLICLFAVLRLPIPKMEREDWRPSAPLYGQLLKLGAPLAFQNTIIAVGGMVVQSVVNGFGVLFVAGYTATNKLYGLLEIAATSFGFSMAAYTGQNLGARKYDRIRTGMRSASRMAVATALLISVLMILLGRYILMLFISGDPAQQEQVLAIAYRFLCIMSAMLFILYLLHVYRSALQGMGDTLIPMSSGIIEMFMRIGAAMLLPSLIGQDGVFWAEVIAWTGAAILLIAMYYRRVSRLS</sequence>
<keyword evidence="5 7" id="KW-1133">Transmembrane helix</keyword>
<dbReference type="CDD" id="cd13138">
    <property type="entry name" value="MATE_yoeA_like"/>
    <property type="match status" value="1"/>
</dbReference>
<dbReference type="PANTHER" id="PTHR43549">
    <property type="entry name" value="MULTIDRUG RESISTANCE PROTEIN YPNP-RELATED"/>
    <property type="match status" value="1"/>
</dbReference>
<proteinExistence type="predicted"/>
<evidence type="ECO:0000313" key="9">
    <source>
        <dbReference type="Proteomes" id="UP000886785"/>
    </source>
</evidence>
<keyword evidence="6 7" id="KW-0472">Membrane</keyword>
<dbReference type="AlphaFoldDB" id="A0A9D1DSM8"/>
<dbReference type="Pfam" id="PF01554">
    <property type="entry name" value="MatE"/>
    <property type="match status" value="2"/>
</dbReference>
<dbReference type="InterPro" id="IPR052031">
    <property type="entry name" value="Membrane_Transporter-Flippase"/>
</dbReference>
<accession>A0A9D1DSM8</accession>
<feature type="transmembrane region" description="Helical" evidence="7">
    <location>
        <begin position="192"/>
        <end position="215"/>
    </location>
</feature>
<keyword evidence="4 7" id="KW-0812">Transmembrane</keyword>
<dbReference type="PANTHER" id="PTHR43549:SF3">
    <property type="entry name" value="MULTIDRUG RESISTANCE PROTEIN YPNP-RELATED"/>
    <property type="match status" value="1"/>
</dbReference>
<keyword evidence="2" id="KW-0813">Transport</keyword>
<dbReference type="PIRSF" id="PIRSF006603">
    <property type="entry name" value="DinF"/>
    <property type="match status" value="1"/>
</dbReference>
<evidence type="ECO:0000313" key="8">
    <source>
        <dbReference type="EMBL" id="HIR58280.1"/>
    </source>
</evidence>
<dbReference type="Proteomes" id="UP000886785">
    <property type="component" value="Unassembled WGS sequence"/>
</dbReference>
<evidence type="ECO:0000256" key="3">
    <source>
        <dbReference type="ARBA" id="ARBA00022475"/>
    </source>
</evidence>
<feature type="transmembrane region" description="Helical" evidence="7">
    <location>
        <begin position="279"/>
        <end position="299"/>
    </location>
</feature>
<dbReference type="GO" id="GO:0042910">
    <property type="term" value="F:xenobiotic transmembrane transporter activity"/>
    <property type="evidence" value="ECO:0007669"/>
    <property type="project" value="InterPro"/>
</dbReference>
<feature type="transmembrane region" description="Helical" evidence="7">
    <location>
        <begin position="90"/>
        <end position="116"/>
    </location>
</feature>
<reference evidence="8" key="1">
    <citation type="submission" date="2020-10" db="EMBL/GenBank/DDBJ databases">
        <authorList>
            <person name="Gilroy R."/>
        </authorList>
    </citation>
    <scope>NUCLEOTIDE SEQUENCE</scope>
    <source>
        <strain evidence="8">ChiSjej1B19-7085</strain>
    </source>
</reference>
<feature type="transmembrane region" description="Helical" evidence="7">
    <location>
        <begin position="249"/>
        <end position="273"/>
    </location>
</feature>
<dbReference type="NCBIfam" id="TIGR00797">
    <property type="entry name" value="matE"/>
    <property type="match status" value="1"/>
</dbReference>
<gene>
    <name evidence="8" type="ORF">IAA54_11525</name>
</gene>
<evidence type="ECO:0000256" key="2">
    <source>
        <dbReference type="ARBA" id="ARBA00022448"/>
    </source>
</evidence>
<reference evidence="8" key="2">
    <citation type="journal article" date="2021" name="PeerJ">
        <title>Extensive microbial diversity within the chicken gut microbiome revealed by metagenomics and culture.</title>
        <authorList>
            <person name="Gilroy R."/>
            <person name="Ravi A."/>
            <person name="Getino M."/>
            <person name="Pursley I."/>
            <person name="Horton D.L."/>
            <person name="Alikhan N.F."/>
            <person name="Baker D."/>
            <person name="Gharbi K."/>
            <person name="Hall N."/>
            <person name="Watson M."/>
            <person name="Adriaenssens E.M."/>
            <person name="Foster-Nyarko E."/>
            <person name="Jarju S."/>
            <person name="Secka A."/>
            <person name="Antonio M."/>
            <person name="Oren A."/>
            <person name="Chaudhuri R.R."/>
            <person name="La Ragione R."/>
            <person name="Hildebrand F."/>
            <person name="Pallen M.J."/>
        </authorList>
    </citation>
    <scope>NUCLEOTIDE SEQUENCE</scope>
    <source>
        <strain evidence="8">ChiSjej1B19-7085</strain>
    </source>
</reference>
<dbReference type="InterPro" id="IPR002528">
    <property type="entry name" value="MATE_fam"/>
</dbReference>
<evidence type="ECO:0000256" key="6">
    <source>
        <dbReference type="ARBA" id="ARBA00023136"/>
    </source>
</evidence>
<dbReference type="GO" id="GO:0005886">
    <property type="term" value="C:plasma membrane"/>
    <property type="evidence" value="ECO:0007669"/>
    <property type="project" value="UniProtKB-SubCell"/>
</dbReference>
<feature type="transmembrane region" description="Helical" evidence="7">
    <location>
        <begin position="167"/>
        <end position="186"/>
    </location>
</feature>
<feature type="transmembrane region" description="Helical" evidence="7">
    <location>
        <begin position="136"/>
        <end position="160"/>
    </location>
</feature>
<dbReference type="EMBL" id="DVHF01000149">
    <property type="protein sequence ID" value="HIR58280.1"/>
    <property type="molecule type" value="Genomic_DNA"/>
</dbReference>
<keyword evidence="3" id="KW-1003">Cell membrane</keyword>
<feature type="transmembrane region" description="Helical" evidence="7">
    <location>
        <begin position="419"/>
        <end position="438"/>
    </location>
</feature>
<feature type="transmembrane region" description="Helical" evidence="7">
    <location>
        <begin position="58"/>
        <end position="78"/>
    </location>
</feature>
<feature type="transmembrane region" description="Helical" evidence="7">
    <location>
        <begin position="357"/>
        <end position="377"/>
    </location>
</feature>
<protein>
    <submittedName>
        <fullName evidence="8">MATE family efflux transporter</fullName>
    </submittedName>
</protein>
<organism evidence="8 9">
    <name type="scientific">Candidatus Gallacutalibacter pullicola</name>
    <dbReference type="NCBI Taxonomy" id="2840830"/>
    <lineage>
        <taxon>Bacteria</taxon>
        <taxon>Bacillati</taxon>
        <taxon>Bacillota</taxon>
        <taxon>Clostridia</taxon>
        <taxon>Eubacteriales</taxon>
        <taxon>Candidatus Gallacutalibacter</taxon>
    </lineage>
</organism>